<dbReference type="Proteomes" id="UP000663836">
    <property type="component" value="Unassembled WGS sequence"/>
</dbReference>
<sequence>MYRYGVECLFRFYTYGQLYRLEKFWAFLIYSRQKPKIHPKLEEILKDYKNLEDLHVDDASFPQQFFPKKSN</sequence>
<accession>A0A820JEL9</accession>
<dbReference type="InterPro" id="IPR006607">
    <property type="entry name" value="DM15"/>
</dbReference>
<dbReference type="Pfam" id="PF21071">
    <property type="entry name" value="LARP1_HEAT"/>
    <property type="match status" value="1"/>
</dbReference>
<evidence type="ECO:0000313" key="1">
    <source>
        <dbReference type="EMBL" id="CAF4320750.1"/>
    </source>
</evidence>
<feature type="non-terminal residue" evidence="1">
    <location>
        <position position="1"/>
    </location>
</feature>
<reference evidence="1" key="1">
    <citation type="submission" date="2021-02" db="EMBL/GenBank/DDBJ databases">
        <authorList>
            <person name="Nowell W R."/>
        </authorList>
    </citation>
    <scope>NUCLEOTIDE SEQUENCE</scope>
</reference>
<dbReference type="GO" id="GO:0000339">
    <property type="term" value="F:RNA cap binding"/>
    <property type="evidence" value="ECO:0007669"/>
    <property type="project" value="InterPro"/>
</dbReference>
<gene>
    <name evidence="1" type="ORF">JBS370_LOCUS41010</name>
</gene>
<proteinExistence type="predicted"/>
<name>A0A820JEL9_9BILA</name>
<dbReference type="GO" id="GO:0048255">
    <property type="term" value="P:mRNA stabilization"/>
    <property type="evidence" value="ECO:0007669"/>
    <property type="project" value="InterPro"/>
</dbReference>
<organism evidence="1 2">
    <name type="scientific">Rotaria sordida</name>
    <dbReference type="NCBI Taxonomy" id="392033"/>
    <lineage>
        <taxon>Eukaryota</taxon>
        <taxon>Metazoa</taxon>
        <taxon>Spiralia</taxon>
        <taxon>Gnathifera</taxon>
        <taxon>Rotifera</taxon>
        <taxon>Eurotatoria</taxon>
        <taxon>Bdelloidea</taxon>
        <taxon>Philodinida</taxon>
        <taxon>Philodinidae</taxon>
        <taxon>Rotaria</taxon>
    </lineage>
</organism>
<comment type="caution">
    <text evidence="1">The sequence shown here is derived from an EMBL/GenBank/DDBJ whole genome shotgun (WGS) entry which is preliminary data.</text>
</comment>
<evidence type="ECO:0000313" key="2">
    <source>
        <dbReference type="Proteomes" id="UP000663836"/>
    </source>
</evidence>
<dbReference type="AlphaFoldDB" id="A0A820JEL9"/>
<protein>
    <submittedName>
        <fullName evidence="1">Uncharacterized protein</fullName>
    </submittedName>
</protein>
<dbReference type="EMBL" id="CAJOBD010041455">
    <property type="protein sequence ID" value="CAF4320750.1"/>
    <property type="molecule type" value="Genomic_DNA"/>
</dbReference>